<evidence type="ECO:0000256" key="2">
    <source>
        <dbReference type="ARBA" id="ARBA00011050"/>
    </source>
</evidence>
<dbReference type="InterPro" id="IPR011011">
    <property type="entry name" value="Znf_FYVE_PHD"/>
</dbReference>
<evidence type="ECO:0000256" key="1">
    <source>
        <dbReference type="ARBA" id="ARBA00002311"/>
    </source>
</evidence>
<dbReference type="GeneID" id="27900411"/>
<feature type="compositionally biased region" description="Polar residues" evidence="7">
    <location>
        <begin position="200"/>
        <end position="224"/>
    </location>
</feature>
<dbReference type="InterPro" id="IPR036575">
    <property type="entry name" value="TFIIS_cen_dom_sf"/>
</dbReference>
<dbReference type="GO" id="GO:0006362">
    <property type="term" value="P:transcription elongation by RNA polymerase I"/>
    <property type="evidence" value="ECO:0007669"/>
    <property type="project" value="TreeGrafter"/>
</dbReference>
<sequence>MPRNMAEKPRRSDRSGKGQHKKNASTSPAPSAKPVAKSVKAKSSGSGSGSSISKKPGGQEPVPPEDDEDEEEEELIRCICGNTDPKDKRAFIGCDACTVWQHNVCMGVHDDEDDVPEHYFCEECRPEEHPETIQAIRRGEKIWETRNRIFQNEKKMSKSRKSRTKTGEPYRPGWLKKDVAPEPEEAVQETVAENEPQPKPQTSIMAASQETSAPANGAADTTETGNKRKRSEAKEEPEDAKSAVDEKMTRSSRQEKRRKSSTAPSKAEADTGTTISSDADTALLRIDQLPQDRQRAARALASAITSTVEERVRSGHKTAKGQNATALGDLHAARIEYALHMNYGGNQQGYSIQFRALLANFKKNHVLVERLLNGSLTSDEISTMSSSDMASEDLQRQRAEMKEVLDRQATVDQPEGPKYAQDHKGYHLVESETPARRDGTTIGQAMDGSPNKSVSPPRASQLPPAVDTMQRSGIGSRSSSQQFDMKGIWEKTANSPTLPTGPQDAAIRPTQVANRRRSSVHRPQAPTNGAKDDPDIDRMLEDHDDTYPQAEGSGESVIWRGKLIQTSEEGAPVVNGRFVAGRDLQAGTSWQHILPPALSIDGRLAISKAEDYLCGLRWSSSSDVSVLQLTPDDNAEAFNAIFDYFHTRKRYAVVAENKPVMIKDLYIIPVEVGETLPGHVEMLEHCTLQKPVQERVLLATIIVARAPDSPSKSAAPQQSPANGHLPQHVRQSIGGPAGSPLNPQHATFSPSNSVPPQQPGYGPPVAFPPNPYGPQAQPPQPPVLPVAPPRQPHPDPQVSHILGDLQYASSAQTILSSAPSISTDQLQNLRAILLQYPETQTQFDALTQRLYASSQ</sequence>
<dbReference type="InterPro" id="IPR055499">
    <property type="entry name" value="DUF7071"/>
</dbReference>
<dbReference type="CDD" id="cd21538">
    <property type="entry name" value="SPOC_TFIIS"/>
    <property type="match status" value="1"/>
</dbReference>
<comment type="similarity">
    <text evidence="2">Belongs to the BYE1 family.</text>
</comment>
<feature type="region of interest" description="Disordered" evidence="7">
    <location>
        <begin position="1"/>
        <end position="74"/>
    </location>
</feature>
<dbReference type="GO" id="GO:0005634">
    <property type="term" value="C:nucleus"/>
    <property type="evidence" value="ECO:0007669"/>
    <property type="project" value="TreeGrafter"/>
</dbReference>
<dbReference type="InterPro" id="IPR012921">
    <property type="entry name" value="SPOC_C"/>
</dbReference>
<dbReference type="RefSeq" id="XP_016764697.1">
    <property type="nucleotide sequence ID" value="XM_016903274.1"/>
</dbReference>
<dbReference type="Gene3D" id="3.30.40.10">
    <property type="entry name" value="Zinc/RING finger domain, C3HC4 (zinc finger)"/>
    <property type="match status" value="1"/>
</dbReference>
<dbReference type="PANTHER" id="PTHR11477">
    <property type="entry name" value="TRANSCRIPTION FACTOR S-II ZINC FINGER DOMAIN-CONTAINING PROTEIN"/>
    <property type="match status" value="1"/>
</dbReference>
<feature type="compositionally biased region" description="Low complexity" evidence="7">
    <location>
        <begin position="24"/>
        <end position="60"/>
    </location>
</feature>
<feature type="region of interest" description="Disordered" evidence="7">
    <location>
        <begin position="708"/>
        <end position="797"/>
    </location>
</feature>
<dbReference type="GO" id="GO:0000977">
    <property type="term" value="F:RNA polymerase II transcription regulatory region sequence-specific DNA binding"/>
    <property type="evidence" value="ECO:0007669"/>
    <property type="project" value="TreeGrafter"/>
</dbReference>
<evidence type="ECO:0000313" key="10">
    <source>
        <dbReference type="Proteomes" id="UP000016931"/>
    </source>
</evidence>
<keyword evidence="10" id="KW-1185">Reference proteome</keyword>
<dbReference type="Gene3D" id="1.10.472.30">
    <property type="entry name" value="Transcription elongation factor S-II, central domain"/>
    <property type="match status" value="1"/>
</dbReference>
<dbReference type="GO" id="GO:0006368">
    <property type="term" value="P:transcription elongation by RNA polymerase II"/>
    <property type="evidence" value="ECO:0007669"/>
    <property type="project" value="TreeGrafter"/>
</dbReference>
<name>N1QH79_SPHMS</name>
<dbReference type="SUPFAM" id="SSF46942">
    <property type="entry name" value="Elongation factor TFIIS domain 2"/>
    <property type="match status" value="1"/>
</dbReference>
<evidence type="ECO:0000313" key="9">
    <source>
        <dbReference type="EMBL" id="EMF16576.1"/>
    </source>
</evidence>
<dbReference type="Pfam" id="PF20826">
    <property type="entry name" value="PHD_5"/>
    <property type="match status" value="1"/>
</dbReference>
<dbReference type="AlphaFoldDB" id="N1QH79"/>
<feature type="compositionally biased region" description="Basic and acidic residues" evidence="7">
    <location>
        <begin position="530"/>
        <end position="541"/>
    </location>
</feature>
<dbReference type="InterPro" id="IPR019786">
    <property type="entry name" value="Zinc_finger_PHD-type_CS"/>
</dbReference>
<dbReference type="GO" id="GO:0001139">
    <property type="term" value="F:RNA polymerase II complex recruiting activity"/>
    <property type="evidence" value="ECO:0007669"/>
    <property type="project" value="TreeGrafter"/>
</dbReference>
<dbReference type="PROSITE" id="PS51321">
    <property type="entry name" value="TFIIS_CENTRAL"/>
    <property type="match status" value="1"/>
</dbReference>
<evidence type="ECO:0000259" key="8">
    <source>
        <dbReference type="PROSITE" id="PS51321"/>
    </source>
</evidence>
<reference evidence="9 10" key="1">
    <citation type="journal article" date="2012" name="PLoS Pathog.">
        <title>Diverse lifestyles and strategies of plant pathogenesis encoded in the genomes of eighteen Dothideomycetes fungi.</title>
        <authorList>
            <person name="Ohm R.A."/>
            <person name="Feau N."/>
            <person name="Henrissat B."/>
            <person name="Schoch C.L."/>
            <person name="Horwitz B.A."/>
            <person name="Barry K.W."/>
            <person name="Condon B.J."/>
            <person name="Copeland A.C."/>
            <person name="Dhillon B."/>
            <person name="Glaser F."/>
            <person name="Hesse C.N."/>
            <person name="Kosti I."/>
            <person name="LaButti K."/>
            <person name="Lindquist E.A."/>
            <person name="Lucas S."/>
            <person name="Salamov A.A."/>
            <person name="Bradshaw R.E."/>
            <person name="Ciuffetti L."/>
            <person name="Hamelin R.C."/>
            <person name="Kema G.H.J."/>
            <person name="Lawrence C."/>
            <person name="Scott J.A."/>
            <person name="Spatafora J.W."/>
            <person name="Turgeon B.G."/>
            <person name="de Wit P.J.G.M."/>
            <person name="Zhong S."/>
            <person name="Goodwin S.B."/>
            <person name="Grigoriev I.V."/>
        </authorList>
    </citation>
    <scope>NUCLEOTIDE SEQUENCE [LARGE SCALE GENOMIC DNA]</scope>
    <source>
        <strain evidence="9 10">SO2202</strain>
    </source>
</reference>
<organism evidence="9 10">
    <name type="scientific">Sphaerulina musiva (strain SO2202)</name>
    <name type="common">Poplar stem canker fungus</name>
    <name type="synonym">Septoria musiva</name>
    <dbReference type="NCBI Taxonomy" id="692275"/>
    <lineage>
        <taxon>Eukaryota</taxon>
        <taxon>Fungi</taxon>
        <taxon>Dikarya</taxon>
        <taxon>Ascomycota</taxon>
        <taxon>Pezizomycotina</taxon>
        <taxon>Dothideomycetes</taxon>
        <taxon>Dothideomycetidae</taxon>
        <taxon>Mycosphaerellales</taxon>
        <taxon>Mycosphaerellaceae</taxon>
        <taxon>Sphaerulina</taxon>
    </lineage>
</organism>
<dbReference type="Pfam" id="PF23257">
    <property type="entry name" value="DUF7071"/>
    <property type="match status" value="1"/>
</dbReference>
<dbReference type="OMA" id="AWISCET"/>
<dbReference type="HOGENOM" id="CLU_009292_0_0_1"/>
<dbReference type="InterPro" id="IPR003618">
    <property type="entry name" value="TFIIS_cen_dom"/>
</dbReference>
<feature type="compositionally biased region" description="Basic and acidic residues" evidence="7">
    <location>
        <begin position="239"/>
        <end position="254"/>
    </location>
</feature>
<dbReference type="SMART" id="SM00249">
    <property type="entry name" value="PHD"/>
    <property type="match status" value="1"/>
</dbReference>
<dbReference type="Pfam" id="PF07744">
    <property type="entry name" value="SPOC"/>
    <property type="match status" value="1"/>
</dbReference>
<dbReference type="InterPro" id="IPR013083">
    <property type="entry name" value="Znf_RING/FYVE/PHD"/>
</dbReference>
<dbReference type="OrthoDB" id="79252at2759"/>
<feature type="compositionally biased region" description="Low complexity" evidence="7">
    <location>
        <begin position="708"/>
        <end position="721"/>
    </location>
</feature>
<feature type="compositionally biased region" description="Basic and acidic residues" evidence="7">
    <location>
        <begin position="1"/>
        <end position="16"/>
    </location>
</feature>
<dbReference type="SMART" id="SM00510">
    <property type="entry name" value="TFS2M"/>
    <property type="match status" value="1"/>
</dbReference>
<evidence type="ECO:0000256" key="6">
    <source>
        <dbReference type="ARBA" id="ARBA00022833"/>
    </source>
</evidence>
<keyword evidence="5" id="KW-0863">Zinc-finger</keyword>
<dbReference type="EMBL" id="KB456260">
    <property type="protein sequence ID" value="EMF16576.1"/>
    <property type="molecule type" value="Genomic_DNA"/>
</dbReference>
<dbReference type="SUPFAM" id="SSF57903">
    <property type="entry name" value="FYVE/PHD zinc finger"/>
    <property type="match status" value="1"/>
</dbReference>
<gene>
    <name evidence="9" type="ORF">SEPMUDRAFT_145793</name>
</gene>
<dbReference type="PANTHER" id="PTHR11477:SF11">
    <property type="entry name" value="TRANSCRIPTION FACTOR BYE1"/>
    <property type="match status" value="1"/>
</dbReference>
<keyword evidence="6" id="KW-0862">Zinc</keyword>
<feature type="compositionally biased region" description="Polar residues" evidence="7">
    <location>
        <begin position="741"/>
        <end position="752"/>
    </location>
</feature>
<accession>N1QH79</accession>
<feature type="domain" description="TFIIS central" evidence="8">
    <location>
        <begin position="292"/>
        <end position="417"/>
    </location>
</feature>
<evidence type="ECO:0000256" key="4">
    <source>
        <dbReference type="ARBA" id="ARBA00022723"/>
    </source>
</evidence>
<feature type="region of interest" description="Disordered" evidence="7">
    <location>
        <begin position="408"/>
        <end position="552"/>
    </location>
</feature>
<dbReference type="Pfam" id="PF07500">
    <property type="entry name" value="TFIIS_M"/>
    <property type="match status" value="1"/>
</dbReference>
<protein>
    <recommendedName>
        <fullName evidence="3">Transcription factor BYE1</fullName>
    </recommendedName>
</protein>
<feature type="region of interest" description="Disordered" evidence="7">
    <location>
        <begin position="149"/>
        <end position="276"/>
    </location>
</feature>
<feature type="compositionally biased region" description="Low complexity" evidence="7">
    <location>
        <begin position="470"/>
        <end position="482"/>
    </location>
</feature>
<dbReference type="STRING" id="692275.N1QH79"/>
<dbReference type="Proteomes" id="UP000016931">
    <property type="component" value="Unassembled WGS sequence"/>
</dbReference>
<dbReference type="GO" id="GO:0008270">
    <property type="term" value="F:zinc ion binding"/>
    <property type="evidence" value="ECO:0007669"/>
    <property type="project" value="UniProtKB-KW"/>
</dbReference>
<proteinExistence type="inferred from homology"/>
<feature type="compositionally biased region" description="Acidic residues" evidence="7">
    <location>
        <begin position="63"/>
        <end position="74"/>
    </location>
</feature>
<keyword evidence="4" id="KW-0479">Metal-binding</keyword>
<dbReference type="eggNOG" id="KOG1634">
    <property type="taxonomic scope" value="Eukaryota"/>
</dbReference>
<dbReference type="InterPro" id="IPR001965">
    <property type="entry name" value="Znf_PHD"/>
</dbReference>
<dbReference type="eggNOG" id="KOG1844">
    <property type="taxonomic scope" value="Eukaryota"/>
</dbReference>
<feature type="compositionally biased region" description="Basic and acidic residues" evidence="7">
    <location>
        <begin position="420"/>
        <end position="439"/>
    </location>
</feature>
<feature type="compositionally biased region" description="Pro residues" evidence="7">
    <location>
        <begin position="756"/>
        <end position="795"/>
    </location>
</feature>
<dbReference type="GO" id="GO:0031440">
    <property type="term" value="P:regulation of mRNA 3'-end processing"/>
    <property type="evidence" value="ECO:0007669"/>
    <property type="project" value="TreeGrafter"/>
</dbReference>
<evidence type="ECO:0000256" key="3">
    <source>
        <dbReference type="ARBA" id="ARBA00021616"/>
    </source>
</evidence>
<comment type="function">
    <text evidence="1">Negative regulator of transcription elongation.</text>
</comment>
<dbReference type="GO" id="GO:0031564">
    <property type="term" value="P:transcription antitermination"/>
    <property type="evidence" value="ECO:0007669"/>
    <property type="project" value="TreeGrafter"/>
</dbReference>
<evidence type="ECO:0000256" key="5">
    <source>
        <dbReference type="ARBA" id="ARBA00022771"/>
    </source>
</evidence>
<evidence type="ECO:0000256" key="7">
    <source>
        <dbReference type="SAM" id="MobiDB-lite"/>
    </source>
</evidence>
<dbReference type="PROSITE" id="PS01359">
    <property type="entry name" value="ZF_PHD_1"/>
    <property type="match status" value="1"/>
</dbReference>